<dbReference type="InterPro" id="IPR042089">
    <property type="entry name" value="Peptidase_M13_dom_2"/>
</dbReference>
<proteinExistence type="inferred from homology"/>
<evidence type="ECO:0000256" key="5">
    <source>
        <dbReference type="ARBA" id="ARBA00022801"/>
    </source>
</evidence>
<keyword evidence="11" id="KW-1185">Reference proteome</keyword>
<dbReference type="Proteomes" id="UP001141336">
    <property type="component" value="Unassembled WGS sequence"/>
</dbReference>
<evidence type="ECO:0000256" key="2">
    <source>
        <dbReference type="ARBA" id="ARBA00007357"/>
    </source>
</evidence>
<dbReference type="InterPro" id="IPR024079">
    <property type="entry name" value="MetalloPept_cat_dom_sf"/>
</dbReference>
<dbReference type="Pfam" id="PF05649">
    <property type="entry name" value="Peptidase_M13_N"/>
    <property type="match status" value="1"/>
</dbReference>
<evidence type="ECO:0000256" key="6">
    <source>
        <dbReference type="ARBA" id="ARBA00022833"/>
    </source>
</evidence>
<dbReference type="PANTHER" id="PTHR11733">
    <property type="entry name" value="ZINC METALLOPROTEASE FAMILY M13 NEPRILYSIN-RELATED"/>
    <property type="match status" value="1"/>
</dbReference>
<sequence>MKIGKRIGAALLVVVVLIAAAGCVATPQNETIVSPTGENAGSGWIVSDLAGSVTADMNISVQDDFHAAVNKEWLSSSKIPADKMMISTFTERNDEVTQEILALMDDTTQTSHEAKLVQQLYHDFIDMDTRNALGMTPIMPFVEDIQKIKTIDDLTAYLTDDKGKIAGAPMGVSIMADFKDSTHNAVYIGAPSLSLGNMDDYRNITPSGERQKAANAVSFQKLLIRAGYTKEEAANINEVLFALESKIASACDGLSASSVPGYQESIYNPVSTRELKELSPTFPVTDFLQPYISAGVDRFILTEPDWLEKMNELYTEENVEGFKAILLRNTLMAGAAVLDQECLDILTESSSAIAGSEIHPDLNQTAYETTSSLLDMAVGKMYADAYVQPKTKQDVEELITKVVAVYRERLQNTSWLGEDTRKKAIEKLDALKVRVAYPDDWSLYDYTGLTLKSKEEGGNLLTNVMAIKEMNREQNVQKALTPIDSNMWITTQAAPQTVNAFYYFLDNSINIPAGILGGDFYDPEASEEKMMGTIGMIIGHEITHGFDTGGSQFDKDGNLKNWWTSEDKAAFANRTAKVAEYFGQFEVLPGVFVNGQLTIGETVADLGGLSCMLEIAGTMEDFDYTTFFTSYATLWKEQASQNILELQTRTDAHPPGYLRTNAIVQQVQEFYDTFNVTEGDGMYLAPEDRLSVW</sequence>
<dbReference type="SUPFAM" id="SSF55486">
    <property type="entry name" value="Metalloproteases ('zincins'), catalytic domain"/>
    <property type="match status" value="1"/>
</dbReference>
<comment type="cofactor">
    <cofactor evidence="1">
        <name>Zn(2+)</name>
        <dbReference type="ChEBI" id="CHEBI:29105"/>
    </cofactor>
</comment>
<evidence type="ECO:0000256" key="3">
    <source>
        <dbReference type="ARBA" id="ARBA00022670"/>
    </source>
</evidence>
<accession>A0ABT4INS8</accession>
<keyword evidence="3" id="KW-0645">Protease</keyword>
<dbReference type="EMBL" id="JAPTGC010000019">
    <property type="protein sequence ID" value="MCZ0863413.1"/>
    <property type="molecule type" value="Genomic_DNA"/>
</dbReference>
<dbReference type="PRINTS" id="PR00786">
    <property type="entry name" value="NEPRILYSIN"/>
</dbReference>
<evidence type="ECO:0000259" key="9">
    <source>
        <dbReference type="Pfam" id="PF05649"/>
    </source>
</evidence>
<keyword evidence="4" id="KW-0479">Metal-binding</keyword>
<evidence type="ECO:0000256" key="1">
    <source>
        <dbReference type="ARBA" id="ARBA00001947"/>
    </source>
</evidence>
<dbReference type="CDD" id="cd08662">
    <property type="entry name" value="M13"/>
    <property type="match status" value="1"/>
</dbReference>
<evidence type="ECO:0000313" key="11">
    <source>
        <dbReference type="Proteomes" id="UP001141336"/>
    </source>
</evidence>
<dbReference type="InterPro" id="IPR000718">
    <property type="entry name" value="Peptidase_M13"/>
</dbReference>
<keyword evidence="7" id="KW-0482">Metalloprotease</keyword>
<comment type="caution">
    <text evidence="10">The sequence shown here is derived from an EMBL/GenBank/DDBJ whole genome shotgun (WGS) entry which is preliminary data.</text>
</comment>
<keyword evidence="6" id="KW-0862">Zinc</keyword>
<dbReference type="Gene3D" id="1.10.1380.10">
    <property type="entry name" value="Neutral endopeptidase , domain2"/>
    <property type="match status" value="1"/>
</dbReference>
<evidence type="ECO:0000256" key="4">
    <source>
        <dbReference type="ARBA" id="ARBA00022723"/>
    </source>
</evidence>
<evidence type="ECO:0000313" key="10">
    <source>
        <dbReference type="EMBL" id="MCZ0863413.1"/>
    </source>
</evidence>
<organism evidence="10 11">
    <name type="scientific">Methanocorpusculum vombati</name>
    <dbReference type="NCBI Taxonomy" id="3002864"/>
    <lineage>
        <taxon>Archaea</taxon>
        <taxon>Methanobacteriati</taxon>
        <taxon>Methanobacteriota</taxon>
        <taxon>Stenosarchaea group</taxon>
        <taxon>Methanomicrobia</taxon>
        <taxon>Methanomicrobiales</taxon>
        <taxon>Methanocorpusculaceae</taxon>
        <taxon>Methanocorpusculum</taxon>
    </lineage>
</organism>
<reference evidence="10" key="1">
    <citation type="submission" date="2022-12" db="EMBL/GenBank/DDBJ databases">
        <title>Isolation and characterisation of novel Methanocorpusculum spp. from native Australian herbivores indicates the genus is ancestrally host-associated.</title>
        <authorList>
            <person name="Volmer J.G."/>
            <person name="Soo R.M."/>
            <person name="Evans P.N."/>
            <person name="Hoedt E.C."/>
            <person name="Astorga Alsina A.L."/>
            <person name="Woodcroft B.J."/>
            <person name="Tyson G.W."/>
            <person name="Hugenholtz P."/>
            <person name="Morrison M."/>
        </authorList>
    </citation>
    <scope>NUCLEOTIDE SEQUENCE</scope>
    <source>
        <strain evidence="10">CW153</strain>
    </source>
</reference>
<dbReference type="InterPro" id="IPR018497">
    <property type="entry name" value="Peptidase_M13_C"/>
</dbReference>
<comment type="similarity">
    <text evidence="2">Belongs to the peptidase M13 family.</text>
</comment>
<feature type="domain" description="Peptidase M13 N-terminal" evidence="9">
    <location>
        <begin position="62"/>
        <end position="438"/>
    </location>
</feature>
<protein>
    <submittedName>
        <fullName evidence="10">M13 family metallopeptidase</fullName>
    </submittedName>
</protein>
<dbReference type="RefSeq" id="WP_268923678.1">
    <property type="nucleotide sequence ID" value="NZ_JAPTGC010000019.1"/>
</dbReference>
<dbReference type="Pfam" id="PF01431">
    <property type="entry name" value="Peptidase_M13"/>
    <property type="match status" value="1"/>
</dbReference>
<gene>
    <name evidence="10" type="ORF">O0S09_09160</name>
</gene>
<dbReference type="PROSITE" id="PS51885">
    <property type="entry name" value="NEPRILYSIN"/>
    <property type="match status" value="1"/>
</dbReference>
<evidence type="ECO:0000259" key="8">
    <source>
        <dbReference type="Pfam" id="PF01431"/>
    </source>
</evidence>
<keyword evidence="5" id="KW-0378">Hydrolase</keyword>
<dbReference type="PANTHER" id="PTHR11733:SF167">
    <property type="entry name" value="FI17812P1-RELATED"/>
    <property type="match status" value="1"/>
</dbReference>
<dbReference type="Gene3D" id="3.40.390.10">
    <property type="entry name" value="Collagenase (Catalytic Domain)"/>
    <property type="match status" value="1"/>
</dbReference>
<feature type="domain" description="Peptidase M13 C-terminal" evidence="8">
    <location>
        <begin position="499"/>
        <end position="689"/>
    </location>
</feature>
<name>A0ABT4INS8_9EURY</name>
<dbReference type="InterPro" id="IPR008753">
    <property type="entry name" value="Peptidase_M13_N"/>
</dbReference>
<dbReference type="PROSITE" id="PS51257">
    <property type="entry name" value="PROKAR_LIPOPROTEIN"/>
    <property type="match status" value="1"/>
</dbReference>
<evidence type="ECO:0000256" key="7">
    <source>
        <dbReference type="ARBA" id="ARBA00023049"/>
    </source>
</evidence>